<keyword evidence="3" id="KW-1185">Reference proteome</keyword>
<dbReference type="Proteomes" id="UP000002257">
    <property type="component" value="Chromosome"/>
</dbReference>
<sequence length="378" mass="42825">MSAGDGKLTFENDALISDQPRPAAGSRLDGLRQFAEMSVLYAMATVSFFLIFFKFSADASFVYFYNIINDIKLESDLVSVEQFKQHYLSSNSINYPRFLGNLIVYDLSNWIGALFKSTDPRLNPLRLSAVVITCLSFYIATLPPVLNARLLDRKTFFCLFAFMCLIGQYVYYPGDMSSLAFLSLSLYFVLQEKFIPAAIFMLATGLFRESAFHVVFFVAVWAACDWRMPLKNRAALVLGFAVLFIVEYKLIRLFYPAPISVVASETGIETSITKIFFEHGLWSLTTVATLALHFLFLAYYFVTRDGRKPPSWRDRFFLVNCLALPLWIIFYRMLGGNISEFRLLFPALLPIVYGVAYNARSEWPTDTAAPIATSKSAA</sequence>
<keyword evidence="1" id="KW-0472">Membrane</keyword>
<reference evidence="2 3" key="1">
    <citation type="journal article" date="2010" name="J. Bacteriol.">
        <title>Complete genome sequence of the aerobic facultative methanotroph Methylocella silvestris BL2.</title>
        <authorList>
            <person name="Chen Y."/>
            <person name="Crombie A."/>
            <person name="Rahman M.T."/>
            <person name="Dedysh S.N."/>
            <person name="Liesack W."/>
            <person name="Stott M.B."/>
            <person name="Alam M."/>
            <person name="Theisen A.R."/>
            <person name="Murrell J.C."/>
            <person name="Dunfield P.F."/>
        </authorList>
    </citation>
    <scope>NUCLEOTIDE SEQUENCE [LARGE SCALE GENOMIC DNA]</scope>
    <source>
        <strain evidence="3">DSM 15510 / CIP 108128 / LMG 27833 / NCIMB 13906 / BL2</strain>
    </source>
</reference>
<feature type="transmembrane region" description="Helical" evidence="1">
    <location>
        <begin position="234"/>
        <end position="255"/>
    </location>
</feature>
<dbReference type="KEGG" id="msl:Msil_0117"/>
<dbReference type="EMBL" id="CP001280">
    <property type="protein sequence ID" value="ACK49099.1"/>
    <property type="molecule type" value="Genomic_DNA"/>
</dbReference>
<dbReference type="RefSeq" id="WP_012589169.1">
    <property type="nucleotide sequence ID" value="NC_011666.1"/>
</dbReference>
<protein>
    <submittedName>
        <fullName evidence="2">Uncharacterized protein</fullName>
    </submittedName>
</protein>
<feature type="transmembrane region" description="Helical" evidence="1">
    <location>
        <begin position="194"/>
        <end position="222"/>
    </location>
</feature>
<proteinExistence type="predicted"/>
<dbReference type="AlphaFoldDB" id="B8ELA4"/>
<feature type="transmembrane region" description="Helical" evidence="1">
    <location>
        <begin position="315"/>
        <end position="335"/>
    </location>
</feature>
<feature type="transmembrane region" description="Helical" evidence="1">
    <location>
        <begin position="281"/>
        <end position="303"/>
    </location>
</feature>
<dbReference type="OrthoDB" id="9817747at2"/>
<feature type="transmembrane region" description="Helical" evidence="1">
    <location>
        <begin position="39"/>
        <end position="65"/>
    </location>
</feature>
<accession>B8ELA4</accession>
<feature type="transmembrane region" description="Helical" evidence="1">
    <location>
        <begin position="127"/>
        <end position="148"/>
    </location>
</feature>
<gene>
    <name evidence="2" type="ordered locus">Msil_0117</name>
</gene>
<evidence type="ECO:0000256" key="1">
    <source>
        <dbReference type="SAM" id="Phobius"/>
    </source>
</evidence>
<organism evidence="2 3">
    <name type="scientific">Methylocella silvestris (strain DSM 15510 / CIP 108128 / LMG 27833 / NCIMB 13906 / BL2)</name>
    <dbReference type="NCBI Taxonomy" id="395965"/>
    <lineage>
        <taxon>Bacteria</taxon>
        <taxon>Pseudomonadati</taxon>
        <taxon>Pseudomonadota</taxon>
        <taxon>Alphaproteobacteria</taxon>
        <taxon>Hyphomicrobiales</taxon>
        <taxon>Beijerinckiaceae</taxon>
        <taxon>Methylocella</taxon>
    </lineage>
</organism>
<keyword evidence="1" id="KW-1133">Transmembrane helix</keyword>
<evidence type="ECO:0000313" key="3">
    <source>
        <dbReference type="Proteomes" id="UP000002257"/>
    </source>
</evidence>
<dbReference type="STRING" id="395965.Msil_0117"/>
<keyword evidence="1" id="KW-0812">Transmembrane</keyword>
<name>B8ELA4_METSB</name>
<dbReference type="HOGENOM" id="CLU_731179_0_0_5"/>
<evidence type="ECO:0000313" key="2">
    <source>
        <dbReference type="EMBL" id="ACK49099.1"/>
    </source>
</evidence>
<feature type="transmembrane region" description="Helical" evidence="1">
    <location>
        <begin position="155"/>
        <end position="174"/>
    </location>
</feature>